<evidence type="ECO:0000313" key="3">
    <source>
        <dbReference type="Proteomes" id="UP000292702"/>
    </source>
</evidence>
<protein>
    <recommendedName>
        <fullName evidence="1">GST N-terminal domain-containing protein</fullName>
    </recommendedName>
</protein>
<reference evidence="2 3" key="1">
    <citation type="submission" date="2018-11" db="EMBL/GenBank/DDBJ databases">
        <title>Genome assembly of Steccherinum ochraceum LE-BIN_3174, the white-rot fungus of the Steccherinaceae family (The Residual Polyporoid clade, Polyporales, Basidiomycota).</title>
        <authorList>
            <person name="Fedorova T.V."/>
            <person name="Glazunova O.A."/>
            <person name="Landesman E.O."/>
            <person name="Moiseenko K.V."/>
            <person name="Psurtseva N.V."/>
            <person name="Savinova O.S."/>
            <person name="Shakhova N.V."/>
            <person name="Tyazhelova T.V."/>
            <person name="Vasina D.V."/>
        </authorList>
    </citation>
    <scope>NUCLEOTIDE SEQUENCE [LARGE SCALE GENOMIC DNA]</scope>
    <source>
        <strain evidence="2 3">LE-BIN_3174</strain>
    </source>
</reference>
<evidence type="ECO:0000313" key="2">
    <source>
        <dbReference type="EMBL" id="TCD64126.1"/>
    </source>
</evidence>
<dbReference type="Gene3D" id="1.20.1050.10">
    <property type="match status" value="1"/>
</dbReference>
<feature type="domain" description="GST N-terminal" evidence="1">
    <location>
        <begin position="10"/>
        <end position="102"/>
    </location>
</feature>
<dbReference type="AlphaFoldDB" id="A0A4R0RB84"/>
<dbReference type="Pfam" id="PF22041">
    <property type="entry name" value="GST_C_7"/>
    <property type="match status" value="1"/>
</dbReference>
<dbReference type="STRING" id="92696.A0A4R0RB84"/>
<dbReference type="PROSITE" id="PS50404">
    <property type="entry name" value="GST_NTER"/>
    <property type="match status" value="1"/>
</dbReference>
<evidence type="ECO:0000259" key="1">
    <source>
        <dbReference type="PROSITE" id="PS50404"/>
    </source>
</evidence>
<proteinExistence type="predicted"/>
<comment type="caution">
    <text evidence="2">The sequence shown here is derived from an EMBL/GenBank/DDBJ whole genome shotgun (WGS) entry which is preliminary data.</text>
</comment>
<dbReference type="Pfam" id="PF13409">
    <property type="entry name" value="GST_N_2"/>
    <property type="match status" value="1"/>
</dbReference>
<name>A0A4R0RB84_9APHY</name>
<dbReference type="InterPro" id="IPR054416">
    <property type="entry name" value="GST_UstS-like_C"/>
</dbReference>
<dbReference type="InterPro" id="IPR036249">
    <property type="entry name" value="Thioredoxin-like_sf"/>
</dbReference>
<keyword evidence="3" id="KW-1185">Reference proteome</keyword>
<organism evidence="2 3">
    <name type="scientific">Steccherinum ochraceum</name>
    <dbReference type="NCBI Taxonomy" id="92696"/>
    <lineage>
        <taxon>Eukaryota</taxon>
        <taxon>Fungi</taxon>
        <taxon>Dikarya</taxon>
        <taxon>Basidiomycota</taxon>
        <taxon>Agaricomycotina</taxon>
        <taxon>Agaricomycetes</taxon>
        <taxon>Polyporales</taxon>
        <taxon>Steccherinaceae</taxon>
        <taxon>Steccherinum</taxon>
    </lineage>
</organism>
<dbReference type="EMBL" id="RWJN01000254">
    <property type="protein sequence ID" value="TCD64126.1"/>
    <property type="molecule type" value="Genomic_DNA"/>
</dbReference>
<dbReference type="Gene3D" id="3.40.30.10">
    <property type="entry name" value="Glutaredoxin"/>
    <property type="match status" value="1"/>
</dbReference>
<dbReference type="OrthoDB" id="4951845at2759"/>
<dbReference type="InterPro" id="IPR004045">
    <property type="entry name" value="Glutathione_S-Trfase_N"/>
</dbReference>
<sequence length="253" mass="28655">MEEITFYDIPGKTEEGKAWSPNTWTARFALNLKGLKYKTEWVEYPDIDAVCRQLGAPASGLKSDGITPHYTLPVIHDPNTGKVIADSTTIAEYLDVTYPTAGARLFPENTGVLQAAFRDAFITTCFRVLYPVVVFATCKHLNPRSYEYFKRTREESLGKLEEVVPEGTEKGEGKWKELEEGMTKVAKWFEAGGDKPFVGGDLPIYADTQVASKLIWARTVLGKDSKEWVRIRAMDGGRWEKFLKDWEQWSQVV</sequence>
<dbReference type="SUPFAM" id="SSF52833">
    <property type="entry name" value="Thioredoxin-like"/>
    <property type="match status" value="1"/>
</dbReference>
<accession>A0A4R0RB84</accession>
<dbReference type="Proteomes" id="UP000292702">
    <property type="component" value="Unassembled WGS sequence"/>
</dbReference>
<gene>
    <name evidence="2" type="ORF">EIP91_004507</name>
</gene>